<proteinExistence type="predicted"/>
<evidence type="ECO:0000313" key="1">
    <source>
        <dbReference type="EMBL" id="CAD6221478.1"/>
    </source>
</evidence>
<dbReference type="PANTHER" id="PTHR33377">
    <property type="entry name" value="OS10G0134700 PROTEIN-RELATED"/>
    <property type="match status" value="1"/>
</dbReference>
<name>A0A811NBU2_9POAL</name>
<gene>
    <name evidence="1" type="ORF">NCGR_LOCUS14747</name>
</gene>
<evidence type="ECO:0000313" key="2">
    <source>
        <dbReference type="Proteomes" id="UP000604825"/>
    </source>
</evidence>
<dbReference type="PANTHER" id="PTHR33377:SF26">
    <property type="match status" value="1"/>
</dbReference>
<protein>
    <submittedName>
        <fullName evidence="1">Uncharacterized protein</fullName>
    </submittedName>
</protein>
<keyword evidence="2" id="KW-1185">Reference proteome</keyword>
<dbReference type="AlphaFoldDB" id="A0A811NBU2"/>
<dbReference type="InterPro" id="IPR013181">
    <property type="entry name" value="DUF1719"/>
</dbReference>
<dbReference type="Pfam" id="PF08224">
    <property type="entry name" value="DUF1719"/>
    <property type="match status" value="1"/>
</dbReference>
<comment type="caution">
    <text evidence="1">The sequence shown here is derived from an EMBL/GenBank/DDBJ whole genome shotgun (WGS) entry which is preliminary data.</text>
</comment>
<organism evidence="1 2">
    <name type="scientific">Miscanthus lutarioriparius</name>
    <dbReference type="NCBI Taxonomy" id="422564"/>
    <lineage>
        <taxon>Eukaryota</taxon>
        <taxon>Viridiplantae</taxon>
        <taxon>Streptophyta</taxon>
        <taxon>Embryophyta</taxon>
        <taxon>Tracheophyta</taxon>
        <taxon>Spermatophyta</taxon>
        <taxon>Magnoliopsida</taxon>
        <taxon>Liliopsida</taxon>
        <taxon>Poales</taxon>
        <taxon>Poaceae</taxon>
        <taxon>PACMAD clade</taxon>
        <taxon>Panicoideae</taxon>
        <taxon>Andropogonodae</taxon>
        <taxon>Andropogoneae</taxon>
        <taxon>Saccharinae</taxon>
        <taxon>Miscanthus</taxon>
    </lineage>
</organism>
<reference evidence="1" key="1">
    <citation type="submission" date="2020-10" db="EMBL/GenBank/DDBJ databases">
        <authorList>
            <person name="Han B."/>
            <person name="Lu T."/>
            <person name="Zhao Q."/>
            <person name="Huang X."/>
            <person name="Zhao Y."/>
        </authorList>
    </citation>
    <scope>NUCLEOTIDE SEQUENCE</scope>
</reference>
<accession>A0A811NBU2</accession>
<dbReference type="SMART" id="SM01157">
    <property type="entry name" value="DUF1719"/>
    <property type="match status" value="1"/>
</dbReference>
<sequence>MALPSAIVEEGVSTVFSYISTKVEDKASRADTIARLEIALSRLDIALEKTGRIPTTYISLLRSRKVLKRVYMEGIELLNKHKPQDENDGHVVVRSSSYLQRIVDRAANFSISSLVGLGKEKKLSSSVAQKFERYADWAEKFVAEVESGCPLRHDTFRYPFLKHLLEGKSLRCQIVKNPSHSLSLDLQPVIVEGRGVEVKLSYEYNDLRKLEERFFINLWLRISEDTDIIGMSIKCIQRLTSQFKLVAESAIGELTLLPNLQDTFHSYSYDLPFSSIIKEINGRFTDLFRPYPICCNGNSCGTLANKSSIEIPEPVILVKFGCCISAPKNSLRNAPLSLTGFFLPHFPWYSNEEIRIEYGGKQENRSGGSVQQLEEIARSDALDYLVHEPEPTDYTLSWVSTHGYAAVTLKAMPRPSRRVSKRKR</sequence>
<dbReference type="Proteomes" id="UP000604825">
    <property type="component" value="Unassembled WGS sequence"/>
</dbReference>
<dbReference type="OrthoDB" id="664460at2759"/>
<dbReference type="EMBL" id="CAJGYO010000003">
    <property type="protein sequence ID" value="CAD6221478.1"/>
    <property type="molecule type" value="Genomic_DNA"/>
</dbReference>